<dbReference type="EMBL" id="BSNC01000001">
    <property type="protein sequence ID" value="GLP94858.1"/>
    <property type="molecule type" value="Genomic_DNA"/>
</dbReference>
<reference evidence="3" key="1">
    <citation type="journal article" date="2014" name="Int. J. Syst. Evol. Microbiol.">
        <title>Complete genome sequence of Corynebacterium casei LMG S-19264T (=DSM 44701T), isolated from a smear-ripened cheese.</title>
        <authorList>
            <consortium name="US DOE Joint Genome Institute (JGI-PGF)"/>
            <person name="Walter F."/>
            <person name="Albersmeier A."/>
            <person name="Kalinowski J."/>
            <person name="Ruckert C."/>
        </authorList>
    </citation>
    <scope>NUCLEOTIDE SEQUENCE</scope>
    <source>
        <strain evidence="3">NBRC 101628</strain>
    </source>
</reference>
<name>A0AA37W033_9GAMM</name>
<sequence>MRINPLSLSRLALLAAALALTLVAWLAFSGNNNWLFRWVSSVPYGDKLGHFCVYAGLTMLAILASNYATVRRAWPWLYWASLGCIALASIDELSQGLSVNRTLDVNDFLANLAGIASATILCFVWQLTRLRRISCEP</sequence>
<keyword evidence="1" id="KW-0472">Membrane</keyword>
<evidence type="ECO:0000259" key="2">
    <source>
        <dbReference type="Pfam" id="PF04892"/>
    </source>
</evidence>
<feature type="transmembrane region" description="Helical" evidence="1">
    <location>
        <begin position="48"/>
        <end position="69"/>
    </location>
</feature>
<protein>
    <recommendedName>
        <fullName evidence="2">VanZ-like domain-containing protein</fullName>
    </recommendedName>
</protein>
<dbReference type="InterPro" id="IPR006976">
    <property type="entry name" value="VanZ-like"/>
</dbReference>
<dbReference type="Pfam" id="PF04892">
    <property type="entry name" value="VanZ"/>
    <property type="match status" value="1"/>
</dbReference>
<feature type="domain" description="VanZ-like" evidence="2">
    <location>
        <begin position="42"/>
        <end position="125"/>
    </location>
</feature>
<dbReference type="AlphaFoldDB" id="A0AA37W033"/>
<feature type="transmembrane region" description="Helical" evidence="1">
    <location>
        <begin position="108"/>
        <end position="127"/>
    </location>
</feature>
<keyword evidence="4" id="KW-1185">Reference proteome</keyword>
<feature type="transmembrane region" description="Helical" evidence="1">
    <location>
        <begin position="76"/>
        <end position="96"/>
    </location>
</feature>
<evidence type="ECO:0000313" key="3">
    <source>
        <dbReference type="EMBL" id="GLP94858.1"/>
    </source>
</evidence>
<evidence type="ECO:0000313" key="4">
    <source>
        <dbReference type="Proteomes" id="UP001161422"/>
    </source>
</evidence>
<reference evidence="3" key="2">
    <citation type="submission" date="2023-01" db="EMBL/GenBank/DDBJ databases">
        <title>Draft genome sequence of Paraferrimonas sedimenticola strain NBRC 101628.</title>
        <authorList>
            <person name="Sun Q."/>
            <person name="Mori K."/>
        </authorList>
    </citation>
    <scope>NUCLEOTIDE SEQUENCE</scope>
    <source>
        <strain evidence="3">NBRC 101628</strain>
    </source>
</reference>
<dbReference type="PANTHER" id="PTHR28008">
    <property type="entry name" value="DOMAIN PROTEIN, PUTATIVE (AFU_ORTHOLOGUE AFUA_3G10980)-RELATED"/>
    <property type="match status" value="1"/>
</dbReference>
<comment type="caution">
    <text evidence="3">The sequence shown here is derived from an EMBL/GenBank/DDBJ whole genome shotgun (WGS) entry which is preliminary data.</text>
</comment>
<dbReference type="NCBIfam" id="NF037970">
    <property type="entry name" value="vanZ_1"/>
    <property type="match status" value="1"/>
</dbReference>
<organism evidence="3 4">
    <name type="scientific">Paraferrimonas sedimenticola</name>
    <dbReference type="NCBI Taxonomy" id="375674"/>
    <lineage>
        <taxon>Bacteria</taxon>
        <taxon>Pseudomonadati</taxon>
        <taxon>Pseudomonadota</taxon>
        <taxon>Gammaproteobacteria</taxon>
        <taxon>Alteromonadales</taxon>
        <taxon>Ferrimonadaceae</taxon>
        <taxon>Paraferrimonas</taxon>
    </lineage>
</organism>
<keyword evidence="1" id="KW-0812">Transmembrane</keyword>
<dbReference type="PANTHER" id="PTHR28008:SF1">
    <property type="entry name" value="DOMAIN PROTEIN, PUTATIVE (AFU_ORTHOLOGUE AFUA_3G10980)-RELATED"/>
    <property type="match status" value="1"/>
</dbReference>
<dbReference type="Proteomes" id="UP001161422">
    <property type="component" value="Unassembled WGS sequence"/>
</dbReference>
<dbReference type="RefSeq" id="WP_095506223.1">
    <property type="nucleotide sequence ID" value="NZ_BSNC01000001.1"/>
</dbReference>
<proteinExistence type="predicted"/>
<gene>
    <name evidence="3" type="ORF">GCM10007895_01640</name>
</gene>
<keyword evidence="1" id="KW-1133">Transmembrane helix</keyword>
<accession>A0AA37W033</accession>
<evidence type="ECO:0000256" key="1">
    <source>
        <dbReference type="SAM" id="Phobius"/>
    </source>
</evidence>